<evidence type="ECO:0000313" key="2">
    <source>
        <dbReference type="Proteomes" id="UP000009374"/>
    </source>
</evidence>
<dbReference type="Proteomes" id="UP000009374">
    <property type="component" value="Unassembled WGS sequence"/>
</dbReference>
<dbReference type="Pfam" id="PF20706">
    <property type="entry name" value="GT4-conflict"/>
    <property type="match status" value="1"/>
</dbReference>
<gene>
    <name evidence="1" type="ORF">UBAL3_24060011</name>
</gene>
<proteinExistence type="predicted"/>
<dbReference type="PANTHER" id="PTHR46656:SF3">
    <property type="entry name" value="PUTATIVE-RELATED"/>
    <property type="match status" value="1"/>
</dbReference>
<dbReference type="SUPFAM" id="SSF53756">
    <property type="entry name" value="UDP-Glycosyltransferase/glycogen phosphorylase"/>
    <property type="match status" value="1"/>
</dbReference>
<dbReference type="GO" id="GO:0016740">
    <property type="term" value="F:transferase activity"/>
    <property type="evidence" value="ECO:0007669"/>
    <property type="project" value="UniProtKB-KW"/>
</dbReference>
<organism evidence="1 2">
    <name type="scientific">Leptospirillum ferrodiazotrophum</name>
    <dbReference type="NCBI Taxonomy" id="412449"/>
    <lineage>
        <taxon>Bacteria</taxon>
        <taxon>Pseudomonadati</taxon>
        <taxon>Nitrospirota</taxon>
        <taxon>Nitrospiria</taxon>
        <taxon>Nitrospirales</taxon>
        <taxon>Nitrospiraceae</taxon>
        <taxon>Leptospirillum</taxon>
    </lineage>
</organism>
<dbReference type="PANTHER" id="PTHR46656">
    <property type="entry name" value="PUTATIVE-RELATED"/>
    <property type="match status" value="1"/>
</dbReference>
<dbReference type="EMBL" id="GG693851">
    <property type="protein sequence ID" value="EES53993.1"/>
    <property type="molecule type" value="Genomic_DNA"/>
</dbReference>
<accession>C6HTM8</accession>
<dbReference type="Gene3D" id="3.40.50.2000">
    <property type="entry name" value="Glycogen Phosphorylase B"/>
    <property type="match status" value="1"/>
</dbReference>
<dbReference type="CDD" id="cd03801">
    <property type="entry name" value="GT4_PimA-like"/>
    <property type="match status" value="1"/>
</dbReference>
<reference evidence="1 2" key="1">
    <citation type="journal article" date="2009" name="Appl. Environ. Microbiol.">
        <title>Community genomic and proteomic analyses of chemoautotrophic iron-oxidizing "Leptospirillum rubarum" (Group II) and "Leptospirillum ferrodiazotrophum" (Group III) bacteria in acid mine drainage biofilms.</title>
        <authorList>
            <person name="Goltsman D.S."/>
            <person name="Denef V.J."/>
            <person name="Singer S.W."/>
            <person name="VerBerkmoes N.C."/>
            <person name="Lefsrud M."/>
            <person name="Mueller R.S."/>
            <person name="Dick G.J."/>
            <person name="Sun C.L."/>
            <person name="Wheeler K.E."/>
            <person name="Zemla A."/>
            <person name="Baker B.J."/>
            <person name="Hauser L."/>
            <person name="Land M."/>
            <person name="Shah M.B."/>
            <person name="Thelen M.P."/>
            <person name="Hettich R.L."/>
            <person name="Banfield J.F."/>
        </authorList>
    </citation>
    <scope>NUCLEOTIDE SEQUENCE [LARGE SCALE GENOMIC DNA]</scope>
</reference>
<evidence type="ECO:0000313" key="1">
    <source>
        <dbReference type="EMBL" id="EES53993.1"/>
    </source>
</evidence>
<keyword evidence="2" id="KW-1185">Reference proteome</keyword>
<protein>
    <submittedName>
        <fullName evidence="1">Putative glycosyl transferase, group 1</fullName>
    </submittedName>
</protein>
<sequence>MKNGVNFFGPYETSDSIGRVAALNIECLKSAKISHNTYLLPRPGPSKSIDYGVIDDVLISSLSYKINIFNFNARRVPLYFSRVGDKSLKGYYNIGLWVHEMKKIPYQWAMQLRYFDEVWVPSSICQEAISRYSNKPVVKIPYPIESNPLTARILARHNGAKFPDFNFLTIFDVISDAERKNPLFAIRAFLNMAKSFKSAKLIVKARNVDHDPTLAKILKEIARKNNNIELIDSYQDDKELDKLYGKADAYISFHRAEGFGLTISDAISRGIPVIVTGYSGNMEFCDPSDTRLVSYDLFPVGHNRPRYRSDDLWAEPDMKDAILALEDMVSNHPLWLKKALHSHNRIRRDFSIKKIGELMRERIELIGNNFFFYDDMSKRKIDFDFGISKTYGF</sequence>
<name>C6HTM8_9BACT</name>
<keyword evidence="1" id="KW-0808">Transferase</keyword>
<dbReference type="AlphaFoldDB" id="C6HTM8"/>